<dbReference type="InterPro" id="IPR045087">
    <property type="entry name" value="Cu-oxidase_fam"/>
</dbReference>
<evidence type="ECO:0000256" key="2">
    <source>
        <dbReference type="ARBA" id="ARBA00023002"/>
    </source>
</evidence>
<evidence type="ECO:0000259" key="3">
    <source>
        <dbReference type="Pfam" id="PF07731"/>
    </source>
</evidence>
<keyword evidence="1" id="KW-0479">Metal-binding</keyword>
<evidence type="ECO:0000259" key="4">
    <source>
        <dbReference type="Pfam" id="PF07732"/>
    </source>
</evidence>
<dbReference type="Proteomes" id="UP000070371">
    <property type="component" value="Chromosome"/>
</dbReference>
<evidence type="ECO:0000256" key="1">
    <source>
        <dbReference type="ARBA" id="ARBA00022723"/>
    </source>
</evidence>
<dbReference type="AlphaFoldDB" id="A0A126V507"/>
<dbReference type="Gene3D" id="2.60.40.420">
    <property type="entry name" value="Cupredoxins - blue copper proteins"/>
    <property type="match status" value="3"/>
</dbReference>
<evidence type="ECO:0000313" key="6">
    <source>
        <dbReference type="Proteomes" id="UP000070371"/>
    </source>
</evidence>
<reference evidence="5 6" key="1">
    <citation type="submission" date="2016-02" db="EMBL/GenBank/DDBJ databases">
        <title>Complete genome sequence of Halocynthiibacter arcticus PAMC 20958t from arctic marine sediment.</title>
        <authorList>
            <person name="Lee Y.M."/>
            <person name="Baek K."/>
            <person name="Lee H.K."/>
            <person name="Shin S.C."/>
        </authorList>
    </citation>
    <scope>NUCLEOTIDE SEQUENCE [LARGE SCALE GENOMIC DNA]</scope>
    <source>
        <strain evidence="5">PAMC 20958</strain>
    </source>
</reference>
<keyword evidence="2" id="KW-0560">Oxidoreductase</keyword>
<sequence length="466" mass="51045">MTQTRRDVLQMGAAFGVAAMVPTFGRAQTADMQRIVARPASVQLAPLEYPKTDIWGYDGKLPGPEIRVPQGGRVARRFVNELPQASSMHWHGLRIENAMDGVAGLTQDAVPSGDTFDYEFIAPDAGTFWYHAHNRSTEQVARGLYGALIVEEPTLADVDRDEVLILDDWLLNPETGQLDPDFDAPHNSSHAGRRGNFIATNGSFDSTWEVPANARLRLRLINAANARVFQLGLSGLEGWMMALDGMPLENPEPIPEVILLAPGQRVDLFVDVTAPMGETAHLVRIEDDQGFSQAAFSVVDALDSSKEQRGAPVPLPPNPNMDVPNLETARRITLDMEGGAMGSLESAVLDGESMDFRELVAANQFWSFNGVVGMTETPLASISRGETARMRIANNTVFPHAMHLHGMHFREIAEDGTLGPLRDTLLIFGDESREIAFVADNPGKWLFHCHMLSHAASGMMTWIEVA</sequence>
<dbReference type="PANTHER" id="PTHR11709:SF2">
    <property type="entry name" value="MULTICOPPER OXIDASE LPR1"/>
    <property type="match status" value="1"/>
</dbReference>
<dbReference type="PROSITE" id="PS51318">
    <property type="entry name" value="TAT"/>
    <property type="match status" value="1"/>
</dbReference>
<feature type="domain" description="Plastocyanin-like" evidence="4">
    <location>
        <begin position="43"/>
        <end position="153"/>
    </location>
</feature>
<dbReference type="InterPro" id="IPR011707">
    <property type="entry name" value="Cu-oxidase-like_N"/>
</dbReference>
<name>A0A126V507_9RHOB</name>
<dbReference type="Pfam" id="PF07731">
    <property type="entry name" value="Cu-oxidase_2"/>
    <property type="match status" value="1"/>
</dbReference>
<dbReference type="KEGG" id="hat:RC74_20915"/>
<proteinExistence type="predicted"/>
<dbReference type="Pfam" id="PF07732">
    <property type="entry name" value="Cu-oxidase_3"/>
    <property type="match status" value="1"/>
</dbReference>
<dbReference type="GO" id="GO:0005507">
    <property type="term" value="F:copper ion binding"/>
    <property type="evidence" value="ECO:0007669"/>
    <property type="project" value="InterPro"/>
</dbReference>
<dbReference type="GO" id="GO:0016491">
    <property type="term" value="F:oxidoreductase activity"/>
    <property type="evidence" value="ECO:0007669"/>
    <property type="project" value="UniProtKB-KW"/>
</dbReference>
<keyword evidence="6" id="KW-1185">Reference proteome</keyword>
<evidence type="ECO:0000313" key="5">
    <source>
        <dbReference type="EMBL" id="AML53388.1"/>
    </source>
</evidence>
<dbReference type="STRING" id="1579316.RC74_20915"/>
<dbReference type="CDD" id="cd13909">
    <property type="entry name" value="CuRO_3_MCO_like_3"/>
    <property type="match status" value="1"/>
</dbReference>
<dbReference type="PROSITE" id="PS00080">
    <property type="entry name" value="MULTICOPPER_OXIDASE2"/>
    <property type="match status" value="1"/>
</dbReference>
<dbReference type="InterPro" id="IPR011706">
    <property type="entry name" value="Cu-oxidase_C"/>
</dbReference>
<dbReference type="InterPro" id="IPR008972">
    <property type="entry name" value="Cupredoxin"/>
</dbReference>
<feature type="domain" description="Plastocyanin-like" evidence="3">
    <location>
        <begin position="361"/>
        <end position="465"/>
    </location>
</feature>
<organism evidence="5 6">
    <name type="scientific">Falsihalocynthiibacter arcticus</name>
    <dbReference type="NCBI Taxonomy" id="1579316"/>
    <lineage>
        <taxon>Bacteria</taxon>
        <taxon>Pseudomonadati</taxon>
        <taxon>Pseudomonadota</taxon>
        <taxon>Alphaproteobacteria</taxon>
        <taxon>Rhodobacterales</taxon>
        <taxon>Roseobacteraceae</taxon>
        <taxon>Falsihalocynthiibacter</taxon>
    </lineage>
</organism>
<dbReference type="PANTHER" id="PTHR11709">
    <property type="entry name" value="MULTI-COPPER OXIDASE"/>
    <property type="match status" value="1"/>
</dbReference>
<dbReference type="InterPro" id="IPR006311">
    <property type="entry name" value="TAT_signal"/>
</dbReference>
<dbReference type="RefSeq" id="WP_039002336.1">
    <property type="nucleotide sequence ID" value="NZ_CP014327.1"/>
</dbReference>
<dbReference type="EMBL" id="CP014327">
    <property type="protein sequence ID" value="AML53388.1"/>
    <property type="molecule type" value="Genomic_DNA"/>
</dbReference>
<dbReference type="OrthoDB" id="9757546at2"/>
<dbReference type="SUPFAM" id="SSF49503">
    <property type="entry name" value="Cupredoxins"/>
    <property type="match status" value="3"/>
</dbReference>
<dbReference type="GO" id="GO:0030288">
    <property type="term" value="C:outer membrane-bounded periplasmic space"/>
    <property type="evidence" value="ECO:0007669"/>
    <property type="project" value="TreeGrafter"/>
</dbReference>
<accession>A0A126V507</accession>
<protein>
    <submittedName>
        <fullName evidence="5">Copper oxidase</fullName>
    </submittedName>
</protein>
<dbReference type="CDD" id="cd13861">
    <property type="entry name" value="CuRO_1_CumA_like"/>
    <property type="match status" value="1"/>
</dbReference>
<gene>
    <name evidence="5" type="ORF">RC74_20915</name>
</gene>
<dbReference type="InterPro" id="IPR002355">
    <property type="entry name" value="Cu_oxidase_Cu_BS"/>
</dbReference>